<dbReference type="Proteomes" id="UP000054260">
    <property type="component" value="Unassembled WGS sequence"/>
</dbReference>
<dbReference type="GO" id="GO:0008757">
    <property type="term" value="F:S-adenosylmethionine-dependent methyltransferase activity"/>
    <property type="evidence" value="ECO:0007669"/>
    <property type="project" value="InterPro"/>
</dbReference>
<dbReference type="Gene3D" id="3.40.50.150">
    <property type="entry name" value="Vaccinia Virus protein VP39"/>
    <property type="match status" value="1"/>
</dbReference>
<evidence type="ECO:0000313" key="3">
    <source>
        <dbReference type="Proteomes" id="UP000054260"/>
    </source>
</evidence>
<reference evidence="3" key="1">
    <citation type="journal article" date="2015" name="MBio">
        <title>Genome-Resolved Metagenomic Analysis Reveals Roles for Candidate Phyla and Other Microbial Community Members in Biogeochemical Transformations in Oil Reservoirs.</title>
        <authorList>
            <person name="Hu P."/>
            <person name="Tom L."/>
            <person name="Singh A."/>
            <person name="Thomas B.C."/>
            <person name="Baker B.J."/>
            <person name="Piceno Y.M."/>
            <person name="Andersen G.L."/>
            <person name="Banfield J.F."/>
        </authorList>
    </citation>
    <scope>NUCLEOTIDE SEQUENCE [LARGE SCALE GENOMIC DNA]</scope>
</reference>
<evidence type="ECO:0000313" key="2">
    <source>
        <dbReference type="EMBL" id="KUK66949.1"/>
    </source>
</evidence>
<sequence length="267" mass="30991">MSLDWIDVTDIDIKTLLLLEKHNISHLERNHSDQRSLAVVLKANPEILWYFKMILPERAETFKRMVENVSEDLSREEIRKAELELLKNVNDWIVYAVDPSVYDSLEFTKWDNRLLTDLVSFRGKRVVDLGAGSGRLSFVAVSEGASVVYAVEPMRTLREYLKTRARAKGFSDFYVVDGLIEDIPFERDFADVVISGHVFGDFMEKEFSEMYRVTKPEGEIVLFPGNRDSDDRIHSFLLEKGFEWGRFKEPGAGLVRWYLFKVNKILP</sequence>
<comment type="caution">
    <text evidence="2">The sequence shown here is derived from an EMBL/GenBank/DDBJ whole genome shotgun (WGS) entry which is preliminary data.</text>
</comment>
<dbReference type="EMBL" id="LGGH01000147">
    <property type="protein sequence ID" value="KUK66949.1"/>
    <property type="molecule type" value="Genomic_DNA"/>
</dbReference>
<name>A0A101GYH3_9BACT</name>
<dbReference type="Pfam" id="PF08241">
    <property type="entry name" value="Methyltransf_11"/>
    <property type="match status" value="1"/>
</dbReference>
<feature type="domain" description="Methyltransferase type 11" evidence="1">
    <location>
        <begin position="127"/>
        <end position="221"/>
    </location>
</feature>
<keyword evidence="2" id="KW-0489">Methyltransferase</keyword>
<accession>A0A101GYH3</accession>
<dbReference type="GO" id="GO:0032259">
    <property type="term" value="P:methylation"/>
    <property type="evidence" value="ECO:0007669"/>
    <property type="project" value="UniProtKB-KW"/>
</dbReference>
<dbReference type="AlphaFoldDB" id="A0A101GYH3"/>
<keyword evidence="2" id="KW-0808">Transferase</keyword>
<protein>
    <submittedName>
        <fullName evidence="2">Methyltransferase type 11</fullName>
    </submittedName>
</protein>
<proteinExistence type="predicted"/>
<dbReference type="SUPFAM" id="SSF53335">
    <property type="entry name" value="S-adenosyl-L-methionine-dependent methyltransferases"/>
    <property type="match status" value="1"/>
</dbReference>
<evidence type="ECO:0000259" key="1">
    <source>
        <dbReference type="Pfam" id="PF08241"/>
    </source>
</evidence>
<organism evidence="2 3">
    <name type="scientific">Mesotoga infera</name>
    <dbReference type="NCBI Taxonomy" id="1236046"/>
    <lineage>
        <taxon>Bacteria</taxon>
        <taxon>Thermotogati</taxon>
        <taxon>Thermotogota</taxon>
        <taxon>Thermotogae</taxon>
        <taxon>Kosmotogales</taxon>
        <taxon>Kosmotogaceae</taxon>
        <taxon>Mesotoga</taxon>
    </lineage>
</organism>
<dbReference type="CDD" id="cd02440">
    <property type="entry name" value="AdoMet_MTases"/>
    <property type="match status" value="1"/>
</dbReference>
<dbReference type="InterPro" id="IPR013216">
    <property type="entry name" value="Methyltransf_11"/>
</dbReference>
<gene>
    <name evidence="2" type="ORF">XD86_0969</name>
</gene>
<dbReference type="InterPro" id="IPR029063">
    <property type="entry name" value="SAM-dependent_MTases_sf"/>
</dbReference>
<dbReference type="PATRIC" id="fig|1236046.6.peg.1134"/>